<dbReference type="RefSeq" id="XP_009496858.1">
    <property type="nucleotide sequence ID" value="XM_009498583.1"/>
</dbReference>
<dbReference type="Proteomes" id="UP000030693">
    <property type="component" value="Unassembled WGS sequence"/>
</dbReference>
<dbReference type="EMBL" id="KB932208">
    <property type="protein sequence ID" value="KCV68426.1"/>
    <property type="molecule type" value="Genomic_DNA"/>
</dbReference>
<name>A0A058Z2S8_FONAL</name>
<dbReference type="AlphaFoldDB" id="A0A058Z2S8"/>
<proteinExistence type="predicted"/>
<reference evidence="2" key="1">
    <citation type="submission" date="2013-04" db="EMBL/GenBank/DDBJ databases">
        <title>The Genome Sequence of Fonticula alba ATCC 38817.</title>
        <authorList>
            <consortium name="The Broad Institute Genomics Platform"/>
            <person name="Russ C."/>
            <person name="Cuomo C."/>
            <person name="Burger G."/>
            <person name="Gray M.W."/>
            <person name="Holland P.W.H."/>
            <person name="King N."/>
            <person name="Lang F.B.F."/>
            <person name="Roger A.J."/>
            <person name="Ruiz-Trillo I."/>
            <person name="Brown M."/>
            <person name="Walker B."/>
            <person name="Young S."/>
            <person name="Zeng Q."/>
            <person name="Gargeya S."/>
            <person name="Fitzgerald M."/>
            <person name="Haas B."/>
            <person name="Abouelleil A."/>
            <person name="Allen A.W."/>
            <person name="Alvarado L."/>
            <person name="Arachchi H.M."/>
            <person name="Berlin A.M."/>
            <person name="Chapman S.B."/>
            <person name="Gainer-Dewar J."/>
            <person name="Goldberg J."/>
            <person name="Griggs A."/>
            <person name="Gujja S."/>
            <person name="Hansen M."/>
            <person name="Howarth C."/>
            <person name="Imamovic A."/>
            <person name="Ireland A."/>
            <person name="Larimer J."/>
            <person name="McCowan C."/>
            <person name="Murphy C."/>
            <person name="Pearson M."/>
            <person name="Poon T.W."/>
            <person name="Priest M."/>
            <person name="Roberts A."/>
            <person name="Saif S."/>
            <person name="Shea T."/>
            <person name="Sisk P."/>
            <person name="Sykes S."/>
            <person name="Wortman J."/>
            <person name="Nusbaum C."/>
            <person name="Birren B."/>
        </authorList>
    </citation>
    <scope>NUCLEOTIDE SEQUENCE [LARGE SCALE GENOMIC DNA]</scope>
    <source>
        <strain evidence="2">ATCC 38817</strain>
    </source>
</reference>
<keyword evidence="3" id="KW-1185">Reference proteome</keyword>
<keyword evidence="1" id="KW-1133">Transmembrane helix</keyword>
<feature type="transmembrane region" description="Helical" evidence="1">
    <location>
        <begin position="35"/>
        <end position="56"/>
    </location>
</feature>
<evidence type="ECO:0000313" key="3">
    <source>
        <dbReference type="Proteomes" id="UP000030693"/>
    </source>
</evidence>
<sequence>MSSSNKAVRNAAGKRILSRNEVKKTSKKQSLTPQLATGVVIAILVLLLSSSIIQMFPQ</sequence>
<organism evidence="2">
    <name type="scientific">Fonticula alba</name>
    <name type="common">Slime mold</name>
    <dbReference type="NCBI Taxonomy" id="691883"/>
    <lineage>
        <taxon>Eukaryota</taxon>
        <taxon>Rotosphaerida</taxon>
        <taxon>Fonticulaceae</taxon>
        <taxon>Fonticula</taxon>
    </lineage>
</organism>
<keyword evidence="1" id="KW-0472">Membrane</keyword>
<evidence type="ECO:0000313" key="2">
    <source>
        <dbReference type="EMBL" id="KCV68426.1"/>
    </source>
</evidence>
<dbReference type="GeneID" id="20529445"/>
<keyword evidence="1" id="KW-0812">Transmembrane</keyword>
<evidence type="ECO:0000256" key="1">
    <source>
        <dbReference type="SAM" id="Phobius"/>
    </source>
</evidence>
<protein>
    <submittedName>
        <fullName evidence="2">Uncharacterized protein</fullName>
    </submittedName>
</protein>
<gene>
    <name evidence="2" type="ORF">H696_04720</name>
</gene>
<accession>A0A058Z2S8</accession>